<dbReference type="GO" id="GO:0009229">
    <property type="term" value="P:thiamine diphosphate biosynthetic process"/>
    <property type="evidence" value="ECO:0007669"/>
    <property type="project" value="UniProtKB-UniPathway"/>
</dbReference>
<dbReference type="InterPro" id="IPR013749">
    <property type="entry name" value="PM/HMP-P_kinase-1"/>
</dbReference>
<organism evidence="11 12">
    <name type="scientific">Catellatospora bangladeshensis</name>
    <dbReference type="NCBI Taxonomy" id="310355"/>
    <lineage>
        <taxon>Bacteria</taxon>
        <taxon>Bacillati</taxon>
        <taxon>Actinomycetota</taxon>
        <taxon>Actinomycetes</taxon>
        <taxon>Micromonosporales</taxon>
        <taxon>Micromonosporaceae</taxon>
        <taxon>Catellatospora</taxon>
    </lineage>
</organism>
<dbReference type="GO" id="GO:0008972">
    <property type="term" value="F:phosphomethylpyrimidine kinase activity"/>
    <property type="evidence" value="ECO:0007669"/>
    <property type="project" value="UniProtKB-EC"/>
</dbReference>
<evidence type="ECO:0000313" key="12">
    <source>
        <dbReference type="Proteomes" id="UP000601223"/>
    </source>
</evidence>
<comment type="catalytic activity">
    <reaction evidence="1">
        <text>4-amino-5-hydroxymethyl-2-methylpyrimidine + ATP = 4-amino-2-methyl-5-(phosphooxymethyl)pyrimidine + ADP + H(+)</text>
        <dbReference type="Rhea" id="RHEA:23096"/>
        <dbReference type="ChEBI" id="CHEBI:15378"/>
        <dbReference type="ChEBI" id="CHEBI:16892"/>
        <dbReference type="ChEBI" id="CHEBI:30616"/>
        <dbReference type="ChEBI" id="CHEBI:58354"/>
        <dbReference type="ChEBI" id="CHEBI:456216"/>
        <dbReference type="EC" id="2.7.1.49"/>
    </reaction>
</comment>
<evidence type="ECO:0000256" key="7">
    <source>
        <dbReference type="ARBA" id="ARBA00022777"/>
    </source>
</evidence>
<dbReference type="NCBIfam" id="TIGR00097">
    <property type="entry name" value="HMP-P_kinase"/>
    <property type="match status" value="1"/>
</dbReference>
<dbReference type="GO" id="GO:0009228">
    <property type="term" value="P:thiamine biosynthetic process"/>
    <property type="evidence" value="ECO:0007669"/>
    <property type="project" value="UniProtKB-KW"/>
</dbReference>
<evidence type="ECO:0000256" key="2">
    <source>
        <dbReference type="ARBA" id="ARBA00000565"/>
    </source>
</evidence>
<dbReference type="FunFam" id="3.40.1190.20:FF:000003">
    <property type="entry name" value="Phosphomethylpyrimidine kinase ThiD"/>
    <property type="match status" value="1"/>
</dbReference>
<keyword evidence="5" id="KW-0808">Transferase</keyword>
<evidence type="ECO:0000259" key="10">
    <source>
        <dbReference type="Pfam" id="PF08543"/>
    </source>
</evidence>
<comment type="catalytic activity">
    <reaction evidence="2">
        <text>4-amino-2-methyl-5-(phosphooxymethyl)pyrimidine + ATP = 4-amino-2-methyl-5-(diphosphooxymethyl)pyrimidine + ADP</text>
        <dbReference type="Rhea" id="RHEA:19893"/>
        <dbReference type="ChEBI" id="CHEBI:30616"/>
        <dbReference type="ChEBI" id="CHEBI:57841"/>
        <dbReference type="ChEBI" id="CHEBI:58354"/>
        <dbReference type="ChEBI" id="CHEBI:456216"/>
        <dbReference type="EC" id="2.7.4.7"/>
    </reaction>
</comment>
<dbReference type="InterPro" id="IPR004399">
    <property type="entry name" value="HMP/HMP-P_kinase_dom"/>
</dbReference>
<dbReference type="SUPFAM" id="SSF53613">
    <property type="entry name" value="Ribokinase-like"/>
    <property type="match status" value="1"/>
</dbReference>
<evidence type="ECO:0000256" key="4">
    <source>
        <dbReference type="ARBA" id="ARBA00004769"/>
    </source>
</evidence>
<evidence type="ECO:0000256" key="6">
    <source>
        <dbReference type="ARBA" id="ARBA00022741"/>
    </source>
</evidence>
<comment type="caution">
    <text evidence="11">The sequence shown here is derived from an EMBL/GenBank/DDBJ whole genome shotgun (WGS) entry which is preliminary data.</text>
</comment>
<sequence length="260" mass="26607">MTPHVVLTIAGSDSSGGAGIQADLKTFAALDCYGASVVTAVTSQNTKEITDVHPMPGTVVAAQLQAVLSDLPVAAVKVGMVASGEIAATVRAKARNGELPKLVLDPVLTASTGRRLGVVSAIERLLPYALVVTPNVEEASALLGWPVTTPADMAGAAAQIASHGPKCVVVTGGDAGGPEVVDAVWTDSGARFLRSPRVETPNNHGTGCTFSAAIAARLAHGYPIDDSIAYANRYVRSALIAAQEWRLGSGAGPLNHFPRL</sequence>
<dbReference type="UniPathway" id="UPA00060">
    <property type="reaction ID" value="UER00138"/>
</dbReference>
<dbReference type="Proteomes" id="UP000601223">
    <property type="component" value="Unassembled WGS sequence"/>
</dbReference>
<dbReference type="GO" id="GO:0008902">
    <property type="term" value="F:hydroxymethylpyrimidine kinase activity"/>
    <property type="evidence" value="ECO:0007669"/>
    <property type="project" value="UniProtKB-EC"/>
</dbReference>
<dbReference type="EMBL" id="BONF01000005">
    <property type="protein sequence ID" value="GIF79335.1"/>
    <property type="molecule type" value="Genomic_DNA"/>
</dbReference>
<proteinExistence type="predicted"/>
<keyword evidence="6" id="KW-0547">Nucleotide-binding</keyword>
<dbReference type="CDD" id="cd01169">
    <property type="entry name" value="HMPP_kinase"/>
    <property type="match status" value="1"/>
</dbReference>
<keyword evidence="7 11" id="KW-0418">Kinase</keyword>
<name>A0A8J3JHY7_9ACTN</name>
<comment type="function">
    <text evidence="3">Catalyzes the phosphorylation of hydroxymethylpyrimidine phosphate (HMP-P) to HMP-PP, and of HMP to HMP-P.</text>
</comment>
<evidence type="ECO:0000313" key="11">
    <source>
        <dbReference type="EMBL" id="GIF79335.1"/>
    </source>
</evidence>
<evidence type="ECO:0000256" key="9">
    <source>
        <dbReference type="ARBA" id="ARBA00022977"/>
    </source>
</evidence>
<keyword evidence="9" id="KW-0784">Thiamine biosynthesis</keyword>
<comment type="pathway">
    <text evidence="4">Cofactor biosynthesis; thiamine diphosphate biosynthesis; 4-amino-2-methyl-5-diphosphomethylpyrimidine from 5-amino-1-(5-phospho-D-ribosyl)imidazole: step 3/3.</text>
</comment>
<dbReference type="RefSeq" id="WP_203741660.1">
    <property type="nucleotide sequence ID" value="NZ_BONF01000005.1"/>
</dbReference>
<dbReference type="GO" id="GO:0005829">
    <property type="term" value="C:cytosol"/>
    <property type="evidence" value="ECO:0007669"/>
    <property type="project" value="TreeGrafter"/>
</dbReference>
<dbReference type="GO" id="GO:0005524">
    <property type="term" value="F:ATP binding"/>
    <property type="evidence" value="ECO:0007669"/>
    <property type="project" value="UniProtKB-KW"/>
</dbReference>
<evidence type="ECO:0000256" key="1">
    <source>
        <dbReference type="ARBA" id="ARBA00000151"/>
    </source>
</evidence>
<reference evidence="11 12" key="1">
    <citation type="submission" date="2021-01" db="EMBL/GenBank/DDBJ databases">
        <title>Whole genome shotgun sequence of Catellatospora bangladeshensis NBRC 107357.</title>
        <authorList>
            <person name="Komaki H."/>
            <person name="Tamura T."/>
        </authorList>
    </citation>
    <scope>NUCLEOTIDE SEQUENCE [LARGE SCALE GENOMIC DNA]</scope>
    <source>
        <strain evidence="11 12">NBRC 107357</strain>
    </source>
</reference>
<dbReference type="Gene3D" id="3.40.1190.20">
    <property type="match status" value="1"/>
</dbReference>
<accession>A0A8J3JHY7</accession>
<dbReference type="AlphaFoldDB" id="A0A8J3JHY7"/>
<dbReference type="PANTHER" id="PTHR20858:SF17">
    <property type="entry name" value="HYDROXYMETHYLPYRIMIDINE_PHOSPHOMETHYLPYRIMIDINE KINASE THI20-RELATED"/>
    <property type="match status" value="1"/>
</dbReference>
<evidence type="ECO:0000256" key="8">
    <source>
        <dbReference type="ARBA" id="ARBA00022840"/>
    </source>
</evidence>
<protein>
    <submittedName>
        <fullName evidence="11">Hydroxymethylpyrimidine/phosphomethylpyrimidine kinase</fullName>
    </submittedName>
</protein>
<dbReference type="PANTHER" id="PTHR20858">
    <property type="entry name" value="PHOSPHOMETHYLPYRIMIDINE KINASE"/>
    <property type="match status" value="1"/>
</dbReference>
<keyword evidence="12" id="KW-1185">Reference proteome</keyword>
<evidence type="ECO:0000256" key="3">
    <source>
        <dbReference type="ARBA" id="ARBA00003848"/>
    </source>
</evidence>
<gene>
    <name evidence="11" type="primary">thiD</name>
    <name evidence="11" type="ORF">Cba03nite_06840</name>
</gene>
<dbReference type="Pfam" id="PF08543">
    <property type="entry name" value="Phos_pyr_kin"/>
    <property type="match status" value="1"/>
</dbReference>
<keyword evidence="8" id="KW-0067">ATP-binding</keyword>
<evidence type="ECO:0000256" key="5">
    <source>
        <dbReference type="ARBA" id="ARBA00022679"/>
    </source>
</evidence>
<dbReference type="InterPro" id="IPR029056">
    <property type="entry name" value="Ribokinase-like"/>
</dbReference>
<feature type="domain" description="Pyridoxamine kinase/Phosphomethylpyrimidine kinase" evidence="10">
    <location>
        <begin position="13"/>
        <end position="255"/>
    </location>
</feature>